<protein>
    <submittedName>
        <fullName evidence="5">Bilirubin oxidase</fullName>
    </submittedName>
</protein>
<dbReference type="GO" id="GO:0016491">
    <property type="term" value="F:oxidoreductase activity"/>
    <property type="evidence" value="ECO:0007669"/>
    <property type="project" value="InterPro"/>
</dbReference>
<keyword evidence="6" id="KW-1185">Reference proteome</keyword>
<feature type="domain" description="Plastocyanin-like" evidence="3">
    <location>
        <begin position="394"/>
        <end position="520"/>
    </location>
</feature>
<evidence type="ECO:0000256" key="1">
    <source>
        <dbReference type="ARBA" id="ARBA00010609"/>
    </source>
</evidence>
<sequence>MSLKKFIDALPIPPVLKAKGKLDGTPFYEVTMKQVKQKLHRDLPPTTIWGYNGMYPGPTFEVRRNQPIFVKWENKLPYEHLLPVDRTVHGAEPDKPSVRTVVHLHEGRVSPESDGYPEAWFTRNFENVGPKFVHEVNFYPNCQRPATLWYHDHALGITRLNVYAGLAGIYLLRDEEEEKLNLPSGKFEIPLVIQDRSFYPSGELFYPTQPGHKPPPAPQPPPPADSKLPNPSVVPEFFGNTILANGKVWPFLEVEPRKYRFRILNGSNARFYRIRLSSGQDFVQIGTDGGLLDKPITISQIILAPAERVDVIIDFAIHKGQSIILTNDANTPFPNGLEPTEDVKQIMQFRIKQKLSKPDKSKIPAKLSCVEQLDHRNAIIIRKNTLVEAKDSFGRPKLLLNNLKWDHPHLTETPYNGTIEIWELYNTTMDTHPIHLHLVNFQILNRAGFIGNPNGTNLKVGSPHPPDPSERGWKDTIRANPGEVTRIIARFGPFKGIYPWHCHILEHEDHDMMRPFEVLDNQSFNPCKPFGGECPDDSLSQCFECNKHSKN</sequence>
<dbReference type="RefSeq" id="WP_007086198.1">
    <property type="nucleotide sequence ID" value="NZ_AJLS01000117.1"/>
</dbReference>
<dbReference type="EMBL" id="AJLS01000117">
    <property type="protein sequence ID" value="EKN66385.1"/>
    <property type="molecule type" value="Genomic_DNA"/>
</dbReference>
<dbReference type="CDD" id="cd13868">
    <property type="entry name" value="CuRO_2_CotA_like"/>
    <property type="match status" value="1"/>
</dbReference>
<gene>
    <name evidence="5" type="ORF">BABA_16012</name>
</gene>
<dbReference type="FunFam" id="2.60.40.420:FF:000087">
    <property type="entry name" value="Spore coat protein A"/>
    <property type="match status" value="1"/>
</dbReference>
<dbReference type="GO" id="GO:0005507">
    <property type="term" value="F:copper ion binding"/>
    <property type="evidence" value="ECO:0007669"/>
    <property type="project" value="InterPro"/>
</dbReference>
<dbReference type="PANTHER" id="PTHR48267">
    <property type="entry name" value="CUPREDOXIN SUPERFAMILY PROTEIN"/>
    <property type="match status" value="1"/>
</dbReference>
<dbReference type="InterPro" id="IPR045087">
    <property type="entry name" value="Cu-oxidase_fam"/>
</dbReference>
<dbReference type="PATRIC" id="fig|1117379.3.peg.3321"/>
<comment type="caution">
    <text evidence="5">The sequence shown here is derived from an EMBL/GenBank/DDBJ whole genome shotgun (WGS) entry which is preliminary data.</text>
</comment>
<dbReference type="InterPro" id="IPR011706">
    <property type="entry name" value="Cu-oxidase_C"/>
</dbReference>
<dbReference type="CDD" id="cd13891">
    <property type="entry name" value="CuRO_3_CotA_like"/>
    <property type="match status" value="1"/>
</dbReference>
<dbReference type="Proteomes" id="UP000006316">
    <property type="component" value="Unassembled WGS sequence"/>
</dbReference>
<comment type="similarity">
    <text evidence="1">Belongs to the multicopper oxidase family.</text>
</comment>
<evidence type="ECO:0000256" key="2">
    <source>
        <dbReference type="SAM" id="MobiDB-lite"/>
    </source>
</evidence>
<reference evidence="5 6" key="1">
    <citation type="journal article" date="2012" name="Front. Microbiol.">
        <title>Redundancy and modularity in membrane-associated dissimilatory nitrate reduction in Bacillus.</title>
        <authorList>
            <person name="Heylen K."/>
            <person name="Keltjens J."/>
        </authorList>
    </citation>
    <scope>NUCLEOTIDE SEQUENCE [LARGE SCALE GENOMIC DNA]</scope>
    <source>
        <strain evidence="6">LMG 21833T</strain>
    </source>
</reference>
<proteinExistence type="inferred from homology"/>
<dbReference type="eggNOG" id="COG2132">
    <property type="taxonomic scope" value="Bacteria"/>
</dbReference>
<evidence type="ECO:0000259" key="4">
    <source>
        <dbReference type="Pfam" id="PF07732"/>
    </source>
</evidence>
<dbReference type="Gene3D" id="2.60.40.420">
    <property type="entry name" value="Cupredoxins - blue copper proteins"/>
    <property type="match status" value="3"/>
</dbReference>
<dbReference type="InterPro" id="IPR008972">
    <property type="entry name" value="Cupredoxin"/>
</dbReference>
<dbReference type="OrthoDB" id="9757546at2"/>
<dbReference type="PANTHER" id="PTHR48267:SF1">
    <property type="entry name" value="BILIRUBIN OXIDASE"/>
    <property type="match status" value="1"/>
</dbReference>
<dbReference type="InterPro" id="IPR011707">
    <property type="entry name" value="Cu-oxidase-like_N"/>
</dbReference>
<accession>K6C5G9</accession>
<dbReference type="AlphaFoldDB" id="K6C5G9"/>
<feature type="region of interest" description="Disordered" evidence="2">
    <location>
        <begin position="204"/>
        <end position="230"/>
    </location>
</feature>
<evidence type="ECO:0000313" key="5">
    <source>
        <dbReference type="EMBL" id="EKN66385.1"/>
    </source>
</evidence>
<dbReference type="Pfam" id="PF07732">
    <property type="entry name" value="Cu-oxidase_3"/>
    <property type="match status" value="1"/>
</dbReference>
<organism evidence="5 6">
    <name type="scientific">Neobacillus bataviensis LMG 21833</name>
    <dbReference type="NCBI Taxonomy" id="1117379"/>
    <lineage>
        <taxon>Bacteria</taxon>
        <taxon>Bacillati</taxon>
        <taxon>Bacillota</taxon>
        <taxon>Bacilli</taxon>
        <taxon>Bacillales</taxon>
        <taxon>Bacillaceae</taxon>
        <taxon>Neobacillus</taxon>
    </lineage>
</organism>
<dbReference type="Pfam" id="PF07731">
    <property type="entry name" value="Cu-oxidase_2"/>
    <property type="match status" value="1"/>
</dbReference>
<evidence type="ECO:0000259" key="3">
    <source>
        <dbReference type="Pfam" id="PF07731"/>
    </source>
</evidence>
<dbReference type="CDD" id="cd13844">
    <property type="entry name" value="CuRO_1_BOD_CotA_like"/>
    <property type="match status" value="1"/>
</dbReference>
<dbReference type="STRING" id="1117379.BABA_16012"/>
<feature type="domain" description="Plastocyanin-like" evidence="4">
    <location>
        <begin position="44"/>
        <end position="82"/>
    </location>
</feature>
<name>K6C5G9_9BACI</name>
<feature type="compositionally biased region" description="Pro residues" evidence="2">
    <location>
        <begin position="212"/>
        <end position="224"/>
    </location>
</feature>
<evidence type="ECO:0000313" key="6">
    <source>
        <dbReference type="Proteomes" id="UP000006316"/>
    </source>
</evidence>
<dbReference type="SUPFAM" id="SSF49503">
    <property type="entry name" value="Cupredoxins"/>
    <property type="match status" value="3"/>
</dbReference>